<organism evidence="1">
    <name type="scientific">bioreactor metagenome</name>
    <dbReference type="NCBI Taxonomy" id="1076179"/>
    <lineage>
        <taxon>unclassified sequences</taxon>
        <taxon>metagenomes</taxon>
        <taxon>ecological metagenomes</taxon>
    </lineage>
</organism>
<dbReference type="AntiFam" id="ANF00095">
    <property type="entry name" value="Shadow ORF (opposite ABC transporters)"/>
</dbReference>
<protein>
    <submittedName>
        <fullName evidence="1">Uncharacterized protein</fullName>
    </submittedName>
</protein>
<accession>A0A645E4G9</accession>
<proteinExistence type="predicted"/>
<gene>
    <name evidence="1" type="ORF">SDC9_143634</name>
</gene>
<sequence length="128" mass="13417">MLDAFGDLGAAQEEAAHLEVFLDGQILEHASAFRRDGDAAAHDVVGGHLGDVFALEHDLAAACARVAADGHQERGLARAVAANQGDDFALVDVQAHLVDRADRAVVGGDALQLQHVFGAHLMPLPDRP</sequence>
<evidence type="ECO:0000313" key="1">
    <source>
        <dbReference type="EMBL" id="MPM96471.1"/>
    </source>
</evidence>
<comment type="caution">
    <text evidence="1">The sequence shown here is derived from an EMBL/GenBank/DDBJ whole genome shotgun (WGS) entry which is preliminary data.</text>
</comment>
<dbReference type="EMBL" id="VSSQ01042851">
    <property type="protein sequence ID" value="MPM96471.1"/>
    <property type="molecule type" value="Genomic_DNA"/>
</dbReference>
<dbReference type="AlphaFoldDB" id="A0A645E4G9"/>
<name>A0A645E4G9_9ZZZZ</name>
<reference evidence="1" key="1">
    <citation type="submission" date="2019-08" db="EMBL/GenBank/DDBJ databases">
        <authorList>
            <person name="Kucharzyk K."/>
            <person name="Murdoch R.W."/>
            <person name="Higgins S."/>
            <person name="Loffler F."/>
        </authorList>
    </citation>
    <scope>NUCLEOTIDE SEQUENCE</scope>
</reference>